<dbReference type="OrthoDB" id="9758822at2"/>
<dbReference type="FunFam" id="3.20.20.70:FF:000118">
    <property type="entry name" value="Alpha-galactosidase"/>
    <property type="match status" value="1"/>
</dbReference>
<feature type="active site" description="Proton donor" evidence="6">
    <location>
        <position position="545"/>
    </location>
</feature>
<dbReference type="InterPro" id="IPR031705">
    <property type="entry name" value="Glyco_hydro_36_C"/>
</dbReference>
<evidence type="ECO:0000256" key="4">
    <source>
        <dbReference type="ARBA" id="ARBA00023295"/>
    </source>
</evidence>
<dbReference type="Pfam" id="PF02065">
    <property type="entry name" value="Melibiase"/>
    <property type="match status" value="1"/>
</dbReference>
<organism evidence="9 10">
    <name type="scientific">Subdoligranulum variabile DSM 15176</name>
    <dbReference type="NCBI Taxonomy" id="411471"/>
    <lineage>
        <taxon>Bacteria</taxon>
        <taxon>Bacillati</taxon>
        <taxon>Bacillota</taxon>
        <taxon>Clostridia</taxon>
        <taxon>Eubacteriales</taxon>
        <taxon>Oscillospiraceae</taxon>
        <taxon>Subdoligranulum</taxon>
    </lineage>
</organism>
<dbReference type="EMBL" id="ACBY02000023">
    <property type="protein sequence ID" value="EFB76016.1"/>
    <property type="molecule type" value="Genomic_DNA"/>
</dbReference>
<feature type="active site" description="Nucleophile" evidence="6">
    <location>
        <position position="475"/>
    </location>
</feature>
<evidence type="ECO:0000313" key="10">
    <source>
        <dbReference type="Proteomes" id="UP000003438"/>
    </source>
</evidence>
<dbReference type="Gene3D" id="2.60.40.1180">
    <property type="entry name" value="Golgi alpha-mannosidase II"/>
    <property type="match status" value="1"/>
</dbReference>
<dbReference type="PANTHER" id="PTHR43053:SF3">
    <property type="entry name" value="ALPHA-GALACTOSIDASE C-RELATED"/>
    <property type="match status" value="1"/>
</dbReference>
<dbReference type="RefSeq" id="WP_007047176.1">
    <property type="nucleotide sequence ID" value="NZ_GG704769.1"/>
</dbReference>
<dbReference type="InterPro" id="IPR031704">
    <property type="entry name" value="Glyco_hydro_36_N"/>
</dbReference>
<dbReference type="PIRSF" id="PIRSF005536">
    <property type="entry name" value="Agal"/>
    <property type="match status" value="1"/>
</dbReference>
<proteinExistence type="inferred from homology"/>
<accession>D1PN81</accession>
<keyword evidence="4 5" id="KW-0326">Glycosidase</keyword>
<dbReference type="Pfam" id="PF16875">
    <property type="entry name" value="Glyco_hydro_36N"/>
    <property type="match status" value="1"/>
</dbReference>
<evidence type="ECO:0000259" key="8">
    <source>
        <dbReference type="Pfam" id="PF16875"/>
    </source>
</evidence>
<feature type="domain" description="Glycosyl hydrolase family 36 N-terminal" evidence="8">
    <location>
        <begin position="30"/>
        <end position="282"/>
    </location>
</feature>
<comment type="similarity">
    <text evidence="5">Belongs to the glycosyl hydrolase.</text>
</comment>
<dbReference type="GO" id="GO:0016052">
    <property type="term" value="P:carbohydrate catabolic process"/>
    <property type="evidence" value="ECO:0007669"/>
    <property type="project" value="InterPro"/>
</dbReference>
<evidence type="ECO:0000256" key="1">
    <source>
        <dbReference type="ARBA" id="ARBA00001255"/>
    </source>
</evidence>
<dbReference type="InterPro" id="IPR038417">
    <property type="entry name" value="Alpga-gal_N_sf"/>
</dbReference>
<dbReference type="CAZy" id="GH36">
    <property type="family name" value="Glycoside Hydrolase Family 36"/>
</dbReference>
<dbReference type="GO" id="GO:0004557">
    <property type="term" value="F:alpha-galactosidase activity"/>
    <property type="evidence" value="ECO:0007669"/>
    <property type="project" value="UniProtKB-UniRule"/>
</dbReference>
<keyword evidence="10" id="KW-1185">Reference proteome</keyword>
<feature type="domain" description="Glycosyl hydrolase family 36 C-terminal" evidence="7">
    <location>
        <begin position="648"/>
        <end position="721"/>
    </location>
</feature>
<dbReference type="EC" id="3.2.1.22" evidence="2 5"/>
<name>D1PN81_9FIRM</name>
<evidence type="ECO:0000256" key="2">
    <source>
        <dbReference type="ARBA" id="ARBA00012755"/>
    </source>
</evidence>
<dbReference type="Proteomes" id="UP000003438">
    <property type="component" value="Unassembled WGS sequence"/>
</dbReference>
<evidence type="ECO:0000313" key="9">
    <source>
        <dbReference type="EMBL" id="EFB76016.1"/>
    </source>
</evidence>
<dbReference type="SUPFAM" id="SSF51445">
    <property type="entry name" value="(Trans)glycosidases"/>
    <property type="match status" value="1"/>
</dbReference>
<dbReference type="eggNOG" id="COG3345">
    <property type="taxonomic scope" value="Bacteria"/>
</dbReference>
<gene>
    <name evidence="9" type="ORF">SUBVAR_05797</name>
</gene>
<dbReference type="Gene3D" id="2.70.98.60">
    <property type="entry name" value="alpha-galactosidase from lactobacil brevis"/>
    <property type="match status" value="1"/>
</dbReference>
<dbReference type="InterPro" id="IPR013785">
    <property type="entry name" value="Aldolase_TIM"/>
</dbReference>
<dbReference type="InterPro" id="IPR000111">
    <property type="entry name" value="Glyco_hydro_27/36_CS"/>
</dbReference>
<evidence type="ECO:0000256" key="3">
    <source>
        <dbReference type="ARBA" id="ARBA00022801"/>
    </source>
</evidence>
<dbReference type="InterPro" id="IPR050985">
    <property type="entry name" value="Alpha-glycosidase_related"/>
</dbReference>
<sequence length="725" mass="80843">MSILFDETQGTVHLTNGRISYVMQLLDGRYLLHRYFGPALRCWRGTGVPQPAKRSYTTEYGDTHLYFDALPWEFPTAGRGDYRRPAFAVTGRTGAQVSELVFRGWRILDRKPGSDTLPVTFAAAGESETLAVDCFDEVSGTTLTLYYTIFADADVIARQQRIVNTGPAPVRITNLQSVSLSLPAGSYDFLTLYGCHAQEARQSRVPLHQGVQAVGSRYGSSSPRHQPFWALLDPAATETAGPVYGCMLVYSGNFNGVVEQDAFGAVRAQMGLGDESFAWTLAPGEGFESPEALLTYSGRGLNGMSQNFYIALRRHLLPPRWRGVPRPILLNSWEGMYYDVSLEKIETQARLAKELGMELFVLDDGWFRKGNDSRSSMGDWICNTTKLPGGIEAAADLVHGLGLQFGLWFEPEAVSRDSELYRNHPDWILRVPNLAPREGRHEYLLDLSRAEVRQYLLNVLHRYLGTGKIDYIKWDMNRPMTDAASAELPSERQGELAHRYILGLYAVLREITQSYPDVLFEGCSSGGARLDAGMLAYFAQNWTSDNTDAKDRADIQNGFSLLYPPEVLGAHVSITPNHQTGRTTPLESRFAVARLFNLGYELDLTRCSRDELAAIAKQVAAAKAHRDWLVKGTFWRHATIRQGDRMASVVSDDKSRCLAVVFRTLYDPLAEQAVFRFCGLDPARDYRDVETGQVYGGDELMEAGLTLPPCKQDFVTQTILLCGVP</sequence>
<evidence type="ECO:0000256" key="6">
    <source>
        <dbReference type="PIRSR" id="PIRSR005536-1"/>
    </source>
</evidence>
<dbReference type="PRINTS" id="PR00743">
    <property type="entry name" value="GLHYDRLASE36"/>
</dbReference>
<dbReference type="InterPro" id="IPR013780">
    <property type="entry name" value="Glyco_hydro_b"/>
</dbReference>
<dbReference type="InterPro" id="IPR017853">
    <property type="entry name" value="GH"/>
</dbReference>
<dbReference type="CDD" id="cd14791">
    <property type="entry name" value="GH36"/>
    <property type="match status" value="1"/>
</dbReference>
<dbReference type="STRING" id="411471.SUBVAR_05797"/>
<dbReference type="Gene3D" id="3.20.20.70">
    <property type="entry name" value="Aldolase class I"/>
    <property type="match status" value="1"/>
</dbReference>
<evidence type="ECO:0000259" key="7">
    <source>
        <dbReference type="Pfam" id="PF16874"/>
    </source>
</evidence>
<comment type="catalytic activity">
    <reaction evidence="1 5">
        <text>Hydrolysis of terminal, non-reducing alpha-D-galactose residues in alpha-D-galactosides, including galactose oligosaccharides, galactomannans and galactolipids.</text>
        <dbReference type="EC" id="3.2.1.22"/>
    </reaction>
</comment>
<dbReference type="PANTHER" id="PTHR43053">
    <property type="entry name" value="GLYCOSIDASE FAMILY 31"/>
    <property type="match status" value="1"/>
</dbReference>
<dbReference type="Pfam" id="PF16874">
    <property type="entry name" value="Glyco_hydro_36C"/>
    <property type="match status" value="1"/>
</dbReference>
<keyword evidence="3 5" id="KW-0378">Hydrolase</keyword>
<dbReference type="PROSITE" id="PS00512">
    <property type="entry name" value="ALPHA_GALACTOSIDASE"/>
    <property type="match status" value="1"/>
</dbReference>
<dbReference type="AlphaFoldDB" id="D1PN81"/>
<evidence type="ECO:0000256" key="5">
    <source>
        <dbReference type="PIRNR" id="PIRNR005536"/>
    </source>
</evidence>
<comment type="caution">
    <text evidence="9">The sequence shown here is derived from an EMBL/GenBank/DDBJ whole genome shotgun (WGS) entry which is preliminary data.</text>
</comment>
<dbReference type="InterPro" id="IPR002252">
    <property type="entry name" value="Glyco_hydro_36"/>
</dbReference>
<protein>
    <recommendedName>
        <fullName evidence="2 5">Alpha-galactosidase</fullName>
        <ecNumber evidence="2 5">3.2.1.22</ecNumber>
    </recommendedName>
</protein>
<reference evidence="9" key="1">
    <citation type="submission" date="2009-12" db="EMBL/GenBank/DDBJ databases">
        <authorList>
            <person name="Weinstock G."/>
            <person name="Sodergren E."/>
            <person name="Clifton S."/>
            <person name="Fulton L."/>
            <person name="Fulton B."/>
            <person name="Courtney L."/>
            <person name="Fronick C."/>
            <person name="Harrison M."/>
            <person name="Strong C."/>
            <person name="Farmer C."/>
            <person name="Delahaunty K."/>
            <person name="Markovic C."/>
            <person name="Hall O."/>
            <person name="Minx P."/>
            <person name="Tomlinson C."/>
            <person name="Mitreva M."/>
            <person name="Nelson J."/>
            <person name="Hou S."/>
            <person name="Wollam A."/>
            <person name="Pepin K.H."/>
            <person name="Johnson M."/>
            <person name="Bhonagiri V."/>
            <person name="Nash W.E."/>
            <person name="Warren W."/>
            <person name="Chinwalla A."/>
            <person name="Mardis E.R."/>
            <person name="Wilson R.K."/>
        </authorList>
    </citation>
    <scope>NUCLEOTIDE SEQUENCE [LARGE SCALE GENOMIC DNA]</scope>
    <source>
        <strain evidence="9">DSM 15176</strain>
    </source>
</reference>
<dbReference type="HOGENOM" id="CLU_009640_2_1_9"/>